<proteinExistence type="predicted"/>
<reference evidence="3" key="1">
    <citation type="submission" date="2021-03" db="EMBL/GenBank/DDBJ databases">
        <title>Revisited historic fungal species revealed as producer of novel bioactive compounds through whole genome sequencing and comparative genomics.</title>
        <authorList>
            <person name="Vignolle G.A."/>
            <person name="Hochenegger N."/>
            <person name="Mach R.L."/>
            <person name="Mach-Aigner A.R."/>
            <person name="Javad Rahimi M."/>
            <person name="Salim K.A."/>
            <person name="Chan C.M."/>
            <person name="Lim L.B.L."/>
            <person name="Cai F."/>
            <person name="Druzhinina I.S."/>
            <person name="U'Ren J.M."/>
            <person name="Derntl C."/>
        </authorList>
    </citation>
    <scope>NUCLEOTIDE SEQUENCE</scope>
    <source>
        <strain evidence="3">TUCIM 5799</strain>
    </source>
</reference>
<organism evidence="3 4">
    <name type="scientific">Neoarthrinium moseri</name>
    <dbReference type="NCBI Taxonomy" id="1658444"/>
    <lineage>
        <taxon>Eukaryota</taxon>
        <taxon>Fungi</taxon>
        <taxon>Dikarya</taxon>
        <taxon>Ascomycota</taxon>
        <taxon>Pezizomycotina</taxon>
        <taxon>Sordariomycetes</taxon>
        <taxon>Xylariomycetidae</taxon>
        <taxon>Amphisphaeriales</taxon>
        <taxon>Apiosporaceae</taxon>
        <taxon>Neoarthrinium</taxon>
    </lineage>
</organism>
<evidence type="ECO:0000256" key="1">
    <source>
        <dbReference type="SAM" id="MobiDB-lite"/>
    </source>
</evidence>
<dbReference type="InterPro" id="IPR025676">
    <property type="entry name" value="Clr5_dom"/>
</dbReference>
<sequence>MTVDAAPRMEAWASPNDWARLRAQITDLYIRQNLHLKEVDRVMREEHNFRATHRMYKTQLKKWGLRKYMSHRESAFAKSFKGSSEPKAREFEGLPLRQSRDSPGDTDNELRKGSLVARSREPSNHDLVVTSNPRGGKREYRYPQRIEAPDCLKLPEECMYIIHGYIDVTSQIPLWNTLLSPAAAQSLLWVNQVGLGRQLVTSGRFAQGFGVIDLCFDQYKDSVLKRDPWLIFKTYLAAFDLAKSDLRLADVFIRYVYQMASLDITTPHPLHRLFSILKQAGSSNVGHHAIRTLECFLELMGTYTPAVDMLTMQTLVSIYEKMPRRNIISLSVDEVTIRHVIWRLRNGPEGEHMLADMRNTKTGLRHAVVCFRQPDVVNDKEWNGKPLEQVEDVTAEDKSLLDSSMRNAKVLDWLAEGLANYAVVELMCSEYSATACWKHLDAYVREVGDTVATDKLAEAFNVIKTEHMERLVQMA</sequence>
<dbReference type="PANTHER" id="PTHR38788:SF3">
    <property type="entry name" value="CLR5 DOMAIN-CONTAINING PROTEIN"/>
    <property type="match status" value="1"/>
</dbReference>
<evidence type="ECO:0000313" key="3">
    <source>
        <dbReference type="EMBL" id="KAI1859854.1"/>
    </source>
</evidence>
<feature type="region of interest" description="Disordered" evidence="1">
    <location>
        <begin position="79"/>
        <end position="110"/>
    </location>
</feature>
<dbReference type="AlphaFoldDB" id="A0A9P9WEM9"/>
<gene>
    <name evidence="3" type="ORF">JX265_010303</name>
</gene>
<feature type="compositionally biased region" description="Basic and acidic residues" evidence="1">
    <location>
        <begin position="84"/>
        <end position="110"/>
    </location>
</feature>
<dbReference type="EMBL" id="JAFIMR010000033">
    <property type="protein sequence ID" value="KAI1859854.1"/>
    <property type="molecule type" value="Genomic_DNA"/>
</dbReference>
<dbReference type="Proteomes" id="UP000829685">
    <property type="component" value="Unassembled WGS sequence"/>
</dbReference>
<accession>A0A9P9WEM9</accession>
<dbReference type="PANTHER" id="PTHR38788">
    <property type="entry name" value="CLR5 DOMAIN-CONTAINING PROTEIN"/>
    <property type="match status" value="1"/>
</dbReference>
<comment type="caution">
    <text evidence="3">The sequence shown here is derived from an EMBL/GenBank/DDBJ whole genome shotgun (WGS) entry which is preliminary data.</text>
</comment>
<keyword evidence="4" id="KW-1185">Reference proteome</keyword>
<evidence type="ECO:0000259" key="2">
    <source>
        <dbReference type="Pfam" id="PF14420"/>
    </source>
</evidence>
<dbReference type="Pfam" id="PF14420">
    <property type="entry name" value="Clr5"/>
    <property type="match status" value="1"/>
</dbReference>
<evidence type="ECO:0000313" key="4">
    <source>
        <dbReference type="Proteomes" id="UP000829685"/>
    </source>
</evidence>
<name>A0A9P9WEM9_9PEZI</name>
<feature type="domain" description="Clr5" evidence="2">
    <location>
        <begin position="15"/>
        <end position="67"/>
    </location>
</feature>
<protein>
    <recommendedName>
        <fullName evidence="2">Clr5 domain-containing protein</fullName>
    </recommendedName>
</protein>